<proteinExistence type="predicted"/>
<organism evidence="2 3">
    <name type="scientific">Lactuca virosa</name>
    <dbReference type="NCBI Taxonomy" id="75947"/>
    <lineage>
        <taxon>Eukaryota</taxon>
        <taxon>Viridiplantae</taxon>
        <taxon>Streptophyta</taxon>
        <taxon>Embryophyta</taxon>
        <taxon>Tracheophyta</taxon>
        <taxon>Spermatophyta</taxon>
        <taxon>Magnoliopsida</taxon>
        <taxon>eudicotyledons</taxon>
        <taxon>Gunneridae</taxon>
        <taxon>Pentapetalae</taxon>
        <taxon>asterids</taxon>
        <taxon>campanulids</taxon>
        <taxon>Asterales</taxon>
        <taxon>Asteraceae</taxon>
        <taxon>Cichorioideae</taxon>
        <taxon>Cichorieae</taxon>
        <taxon>Lactucinae</taxon>
        <taxon>Lactuca</taxon>
    </lineage>
</organism>
<dbReference type="Proteomes" id="UP001157418">
    <property type="component" value="Unassembled WGS sequence"/>
</dbReference>
<comment type="caution">
    <text evidence="2">The sequence shown here is derived from an EMBL/GenBank/DDBJ whole genome shotgun (WGS) entry which is preliminary data.</text>
</comment>
<keyword evidence="3" id="KW-1185">Reference proteome</keyword>
<evidence type="ECO:0000313" key="2">
    <source>
        <dbReference type="EMBL" id="CAH1422513.1"/>
    </source>
</evidence>
<accession>A0AAU9M3C9</accession>
<protein>
    <submittedName>
        <fullName evidence="2">Uncharacterized protein</fullName>
    </submittedName>
</protein>
<gene>
    <name evidence="2" type="ORF">LVIROSA_LOCUS9839</name>
</gene>
<reference evidence="2 3" key="1">
    <citation type="submission" date="2022-01" db="EMBL/GenBank/DDBJ databases">
        <authorList>
            <person name="Xiong W."/>
            <person name="Schranz E."/>
        </authorList>
    </citation>
    <scope>NUCLEOTIDE SEQUENCE [LARGE SCALE GENOMIC DNA]</scope>
</reference>
<evidence type="ECO:0000313" key="3">
    <source>
        <dbReference type="Proteomes" id="UP001157418"/>
    </source>
</evidence>
<evidence type="ECO:0000256" key="1">
    <source>
        <dbReference type="SAM" id="MobiDB-lite"/>
    </source>
</evidence>
<dbReference type="AlphaFoldDB" id="A0AAU9M3C9"/>
<dbReference type="EMBL" id="CAKMRJ010001112">
    <property type="protein sequence ID" value="CAH1422513.1"/>
    <property type="molecule type" value="Genomic_DNA"/>
</dbReference>
<sequence length="113" mass="12815">MTLSRLKFQGQPSKRSFRLLPGKGKMKNTPRKCVVILSRKRAASSPTSHVAPKKLRMIPRWMTQIREWNEELVIGSIFEVSESSRAPPPVLNLKTLINAAIPVLLSRSTRHTE</sequence>
<feature type="region of interest" description="Disordered" evidence="1">
    <location>
        <begin position="1"/>
        <end position="27"/>
    </location>
</feature>
<name>A0AAU9M3C9_9ASTR</name>